<dbReference type="PANTHER" id="PTHR33442:SF5">
    <property type="entry name" value="BIFUNCTIONAL TRANS-3-HYDROXY-L-PROLINE DEHYDRATASE_2-EPIMERASE"/>
    <property type="match status" value="1"/>
</dbReference>
<name>A0ABV3WWE5_9HYPH</name>
<dbReference type="Proteomes" id="UP001559025">
    <property type="component" value="Unassembled WGS sequence"/>
</dbReference>
<dbReference type="SFLD" id="SFLDS00028">
    <property type="entry name" value="Proline_Racemase"/>
    <property type="match status" value="1"/>
</dbReference>
<evidence type="ECO:0000313" key="2">
    <source>
        <dbReference type="EMBL" id="MEX4009002.1"/>
    </source>
</evidence>
<organism evidence="2 3">
    <name type="scientific">Neoaquamicrobium sediminum</name>
    <dbReference type="NCBI Taxonomy" id="1849104"/>
    <lineage>
        <taxon>Bacteria</taxon>
        <taxon>Pseudomonadati</taxon>
        <taxon>Pseudomonadota</taxon>
        <taxon>Alphaproteobacteria</taxon>
        <taxon>Hyphomicrobiales</taxon>
        <taxon>Phyllobacteriaceae</taxon>
        <taxon>Neoaquamicrobium</taxon>
    </lineage>
</organism>
<keyword evidence="3" id="KW-1185">Reference proteome</keyword>
<dbReference type="Gene3D" id="3.10.310.10">
    <property type="entry name" value="Diaminopimelate Epimerase, Chain A, domain 1"/>
    <property type="match status" value="2"/>
</dbReference>
<dbReference type="RefSeq" id="WP_368803985.1">
    <property type="nucleotide sequence ID" value="NZ_JAZHFV010000006.1"/>
</dbReference>
<sequence length="335" mass="36179">MFARNIVTCVDHHHGQASRTILSGYPAIRGTTMRDKADYYIRNMSWLHESMLREPRGHRNMLGAVLTDPVSDEAAYGVIFLHPSGMFDGCGDSTFATAAALIESGMVPATEPATRFSLDTVLGPLEIEADVKDGIVREVRFRNVPSYHVGDFEVALPDGRTIGIETAFGGLFYGFIDAASAGIELSQKAEREIVNTAQALWEAIGETTALADPATGKPVPVDLFTFVQRREADRGSSYLAANVYRPGRMGRTPSGTGSSAHLALRVAKGIHDPDEPFVQHSLLGTHFTGTATRSKLPNGHPCVVPSIGTKSFMMGMNQFVIDPADPFAHGFIVES</sequence>
<accession>A0ABV3WWE5</accession>
<reference evidence="2 3" key="1">
    <citation type="submission" date="2024-01" db="EMBL/GenBank/DDBJ databases">
        <title>New evidence supports the origin of RcGTA from prophage.</title>
        <authorList>
            <person name="Xu Y."/>
            <person name="Liu B."/>
            <person name="Chen F."/>
        </authorList>
    </citation>
    <scope>NUCLEOTIDE SEQUENCE [LARGE SCALE GENOMIC DNA]</scope>
    <source>
        <strain evidence="2 3">CBW1107-2</strain>
    </source>
</reference>
<dbReference type="EMBL" id="JAZHFV010000006">
    <property type="protein sequence ID" value="MEX4009002.1"/>
    <property type="molecule type" value="Genomic_DNA"/>
</dbReference>
<dbReference type="PANTHER" id="PTHR33442">
    <property type="entry name" value="TRANS-3-HYDROXY-L-PROLINE DEHYDRATASE"/>
    <property type="match status" value="1"/>
</dbReference>
<evidence type="ECO:0000256" key="1">
    <source>
        <dbReference type="ARBA" id="ARBA00007529"/>
    </source>
</evidence>
<comment type="caution">
    <text evidence="2">The sequence shown here is derived from an EMBL/GenBank/DDBJ whole genome shotgun (WGS) entry which is preliminary data.</text>
</comment>
<gene>
    <name evidence="2" type="ORF">V1479_16955</name>
</gene>
<comment type="similarity">
    <text evidence="1">Belongs to the proline racemase family.</text>
</comment>
<dbReference type="Pfam" id="PF05544">
    <property type="entry name" value="Pro_racemase"/>
    <property type="match status" value="1"/>
</dbReference>
<proteinExistence type="inferred from homology"/>
<dbReference type="InterPro" id="IPR008794">
    <property type="entry name" value="Pro_racemase_fam"/>
</dbReference>
<protein>
    <submittedName>
        <fullName evidence="2">Proline racemase family protein</fullName>
    </submittedName>
</protein>
<evidence type="ECO:0000313" key="3">
    <source>
        <dbReference type="Proteomes" id="UP001559025"/>
    </source>
</evidence>
<dbReference type="SUPFAM" id="SSF54506">
    <property type="entry name" value="Diaminopimelate epimerase-like"/>
    <property type="match status" value="1"/>
</dbReference>
<dbReference type="PIRSF" id="PIRSF029792">
    <property type="entry name" value="Pro_racemase"/>
    <property type="match status" value="1"/>
</dbReference>